<feature type="compositionally biased region" description="Basic and acidic residues" evidence="1">
    <location>
        <begin position="1"/>
        <end position="44"/>
    </location>
</feature>
<name>A0AAN9QYU2_PHACN</name>
<reference evidence="2 3" key="1">
    <citation type="submission" date="2024-01" db="EMBL/GenBank/DDBJ databases">
        <title>The genomes of 5 underutilized Papilionoideae crops provide insights into root nodulation and disease resistanc.</title>
        <authorList>
            <person name="Jiang F."/>
        </authorList>
    </citation>
    <scope>NUCLEOTIDE SEQUENCE [LARGE SCALE GENOMIC DNA]</scope>
    <source>
        <strain evidence="2">JINMINGXINNONG_FW02</strain>
        <tissue evidence="2">Leaves</tissue>
    </source>
</reference>
<dbReference type="EMBL" id="JAYMYR010000007">
    <property type="protein sequence ID" value="KAK7352369.1"/>
    <property type="molecule type" value="Genomic_DNA"/>
</dbReference>
<accession>A0AAN9QYU2</accession>
<protein>
    <submittedName>
        <fullName evidence="2">Uncharacterized protein</fullName>
    </submittedName>
</protein>
<gene>
    <name evidence="2" type="ORF">VNO80_17789</name>
</gene>
<proteinExistence type="predicted"/>
<comment type="caution">
    <text evidence="2">The sequence shown here is derived from an EMBL/GenBank/DDBJ whole genome shotgun (WGS) entry which is preliminary data.</text>
</comment>
<keyword evidence="3" id="KW-1185">Reference proteome</keyword>
<evidence type="ECO:0000313" key="2">
    <source>
        <dbReference type="EMBL" id="KAK7352369.1"/>
    </source>
</evidence>
<feature type="region of interest" description="Disordered" evidence="1">
    <location>
        <begin position="1"/>
        <end position="50"/>
    </location>
</feature>
<evidence type="ECO:0000313" key="3">
    <source>
        <dbReference type="Proteomes" id="UP001374584"/>
    </source>
</evidence>
<evidence type="ECO:0000256" key="1">
    <source>
        <dbReference type="SAM" id="MobiDB-lite"/>
    </source>
</evidence>
<dbReference type="Proteomes" id="UP001374584">
    <property type="component" value="Unassembled WGS sequence"/>
</dbReference>
<organism evidence="2 3">
    <name type="scientific">Phaseolus coccineus</name>
    <name type="common">Scarlet runner bean</name>
    <name type="synonym">Phaseolus multiflorus</name>
    <dbReference type="NCBI Taxonomy" id="3886"/>
    <lineage>
        <taxon>Eukaryota</taxon>
        <taxon>Viridiplantae</taxon>
        <taxon>Streptophyta</taxon>
        <taxon>Embryophyta</taxon>
        <taxon>Tracheophyta</taxon>
        <taxon>Spermatophyta</taxon>
        <taxon>Magnoliopsida</taxon>
        <taxon>eudicotyledons</taxon>
        <taxon>Gunneridae</taxon>
        <taxon>Pentapetalae</taxon>
        <taxon>rosids</taxon>
        <taxon>fabids</taxon>
        <taxon>Fabales</taxon>
        <taxon>Fabaceae</taxon>
        <taxon>Papilionoideae</taxon>
        <taxon>50 kb inversion clade</taxon>
        <taxon>NPAAA clade</taxon>
        <taxon>indigoferoid/millettioid clade</taxon>
        <taxon>Phaseoleae</taxon>
        <taxon>Phaseolus</taxon>
    </lineage>
</organism>
<dbReference type="AlphaFoldDB" id="A0AAN9QYU2"/>
<sequence>MKGKKKAPDNEEVRDQRRSSRQQKECGELLGRKPKAEGVSEGDPKQSSLAAGKSWSWGFLTISGGIFIHAAMCPDSPNSVGTS</sequence>